<dbReference type="AlphaFoldDB" id="A0A087SJ96"/>
<evidence type="ECO:0000313" key="2">
    <source>
        <dbReference type="Proteomes" id="UP000028924"/>
    </source>
</evidence>
<reference evidence="1 2" key="1">
    <citation type="journal article" date="2014" name="BMC Genomics">
        <title>Oil accumulation mechanisms of the oleaginous microalga Chlorella protothecoides revealed through its genome, transcriptomes, and proteomes.</title>
        <authorList>
            <person name="Gao C."/>
            <person name="Wang Y."/>
            <person name="Shen Y."/>
            <person name="Yan D."/>
            <person name="He X."/>
            <person name="Dai J."/>
            <person name="Wu Q."/>
        </authorList>
    </citation>
    <scope>NUCLEOTIDE SEQUENCE [LARGE SCALE GENOMIC DNA]</scope>
    <source>
        <strain evidence="1 2">0710</strain>
    </source>
</reference>
<dbReference type="EMBL" id="KL662123">
    <property type="protein sequence ID" value="KFM25800.1"/>
    <property type="molecule type" value="Genomic_DNA"/>
</dbReference>
<dbReference type="KEGG" id="apro:F751_1414"/>
<dbReference type="RefSeq" id="XP_011398696.1">
    <property type="nucleotide sequence ID" value="XM_011400394.1"/>
</dbReference>
<sequence length="190" mass="21487">MEESSSRTWTPWWDRPTAQLCRNASPAAGCSWTFLTQLECHTEPHPESGQPVKRCVKLHKRLMNCPGRPPVTDEQQQEVTAYGDAAPTLDLGLRLSDTPVFPSLPARDKVQTQDVGQAFADFLRFAEELQQRMAPGVLELDERPAPAPQVAVEEKEESLLSKVFRFRRPGAAHRPDSQTWQEYAKDFTEV</sequence>
<evidence type="ECO:0000313" key="1">
    <source>
        <dbReference type="EMBL" id="KFM25800.1"/>
    </source>
</evidence>
<dbReference type="Proteomes" id="UP000028924">
    <property type="component" value="Unassembled WGS sequence"/>
</dbReference>
<accession>A0A087SJ96</accession>
<name>A0A087SJ96_AUXPR</name>
<keyword evidence="2" id="KW-1185">Reference proteome</keyword>
<gene>
    <name evidence="1" type="ORF">F751_1414</name>
</gene>
<protein>
    <submittedName>
        <fullName evidence="1">Uncharacterized protein</fullName>
    </submittedName>
</protein>
<dbReference type="OrthoDB" id="1903104at2759"/>
<proteinExistence type="predicted"/>
<dbReference type="GeneID" id="23612805"/>
<organism evidence="1 2">
    <name type="scientific">Auxenochlorella protothecoides</name>
    <name type="common">Green microalga</name>
    <name type="synonym">Chlorella protothecoides</name>
    <dbReference type="NCBI Taxonomy" id="3075"/>
    <lineage>
        <taxon>Eukaryota</taxon>
        <taxon>Viridiplantae</taxon>
        <taxon>Chlorophyta</taxon>
        <taxon>core chlorophytes</taxon>
        <taxon>Trebouxiophyceae</taxon>
        <taxon>Chlorellales</taxon>
        <taxon>Chlorellaceae</taxon>
        <taxon>Auxenochlorella</taxon>
    </lineage>
</organism>